<evidence type="ECO:0000313" key="1">
    <source>
        <dbReference type="EMBL" id="MBA0084266.1"/>
    </source>
</evidence>
<gene>
    <name evidence="1" type="ORF">HRJ53_04655</name>
</gene>
<dbReference type="AlphaFoldDB" id="A0A7V8NMX3"/>
<keyword evidence="2" id="KW-1185">Reference proteome</keyword>
<protein>
    <submittedName>
        <fullName evidence="1">Uncharacterized protein</fullName>
    </submittedName>
</protein>
<evidence type="ECO:0000313" key="2">
    <source>
        <dbReference type="Proteomes" id="UP000567293"/>
    </source>
</evidence>
<dbReference type="Proteomes" id="UP000567293">
    <property type="component" value="Unassembled WGS sequence"/>
</dbReference>
<reference evidence="1" key="1">
    <citation type="submission" date="2020-06" db="EMBL/GenBank/DDBJ databases">
        <title>Legume-microbial interactions unlock mineral nutrients during tropical forest succession.</title>
        <authorList>
            <person name="Epihov D.Z."/>
        </authorList>
    </citation>
    <scope>NUCLEOTIDE SEQUENCE [LARGE SCALE GENOMIC DNA]</scope>
    <source>
        <strain evidence="1">Pan2503</strain>
    </source>
</reference>
<organism evidence="1 2">
    <name type="scientific">Candidatus Acidiferrum panamense</name>
    <dbReference type="NCBI Taxonomy" id="2741543"/>
    <lineage>
        <taxon>Bacteria</taxon>
        <taxon>Pseudomonadati</taxon>
        <taxon>Acidobacteriota</taxon>
        <taxon>Terriglobia</taxon>
        <taxon>Candidatus Acidiferrales</taxon>
        <taxon>Candidatus Acidiferrum</taxon>
    </lineage>
</organism>
<dbReference type="EMBL" id="JACDQQ010000447">
    <property type="protein sequence ID" value="MBA0084266.1"/>
    <property type="molecule type" value="Genomic_DNA"/>
</dbReference>
<accession>A0A7V8NMX3</accession>
<proteinExistence type="predicted"/>
<name>A0A7V8NMX3_9BACT</name>
<comment type="caution">
    <text evidence="1">The sequence shown here is derived from an EMBL/GenBank/DDBJ whole genome shotgun (WGS) entry which is preliminary data.</text>
</comment>
<sequence length="127" mass="13669">MNDQIPGWKPPELWIAESLAVTPNEINLTPITDAVLAAVKASGPPTAAQIFTLGETARMLERDLTQLRIERDQNAHADLEMKNALKIVIVAFQANPYDMGNAIQIARAALFTQTGDNDDANASVSAA</sequence>